<dbReference type="SUPFAM" id="SSF88946">
    <property type="entry name" value="Sigma2 domain of RNA polymerase sigma factors"/>
    <property type="match status" value="1"/>
</dbReference>
<dbReference type="Gene3D" id="1.10.10.10">
    <property type="entry name" value="Winged helix-like DNA-binding domain superfamily/Winged helix DNA-binding domain"/>
    <property type="match status" value="1"/>
</dbReference>
<evidence type="ECO:0000256" key="5">
    <source>
        <dbReference type="ARBA" id="ARBA00023163"/>
    </source>
</evidence>
<evidence type="ECO:0000313" key="8">
    <source>
        <dbReference type="Proteomes" id="UP000707138"/>
    </source>
</evidence>
<dbReference type="InterPro" id="IPR036388">
    <property type="entry name" value="WH-like_DNA-bd_sf"/>
</dbReference>
<dbReference type="InterPro" id="IPR013324">
    <property type="entry name" value="RNA_pol_sigma_r3/r4-like"/>
</dbReference>
<dbReference type="Proteomes" id="UP000707138">
    <property type="component" value="Unassembled WGS sequence"/>
</dbReference>
<evidence type="ECO:0000256" key="1">
    <source>
        <dbReference type="ARBA" id="ARBA00010641"/>
    </source>
</evidence>
<comment type="similarity">
    <text evidence="1">Belongs to the sigma-70 factor family. ECF subfamily.</text>
</comment>
<evidence type="ECO:0000256" key="2">
    <source>
        <dbReference type="ARBA" id="ARBA00023015"/>
    </source>
</evidence>
<keyword evidence="3" id="KW-0731">Sigma factor</keyword>
<evidence type="ECO:0000259" key="6">
    <source>
        <dbReference type="Pfam" id="PF04545"/>
    </source>
</evidence>
<reference evidence="7 8" key="1">
    <citation type="journal article" date="2021" name="Sci. Rep.">
        <title>The distribution of antibiotic resistance genes in chicken gut microbiota commensals.</title>
        <authorList>
            <person name="Juricova H."/>
            <person name="Matiasovicova J."/>
            <person name="Kubasova T."/>
            <person name="Cejkova D."/>
            <person name="Rychlik I."/>
        </authorList>
    </citation>
    <scope>NUCLEOTIDE SEQUENCE [LARGE SCALE GENOMIC DNA]</scope>
    <source>
        <strain evidence="7 8">An537</strain>
    </source>
</reference>
<feature type="domain" description="RNA polymerase sigma-70 region 4" evidence="6">
    <location>
        <begin position="193"/>
        <end position="239"/>
    </location>
</feature>
<evidence type="ECO:0000256" key="3">
    <source>
        <dbReference type="ARBA" id="ARBA00023082"/>
    </source>
</evidence>
<name>A0ABS2GJA2_9FIRM</name>
<dbReference type="InterPro" id="IPR014284">
    <property type="entry name" value="RNA_pol_sigma-70_dom"/>
</dbReference>
<organism evidence="7 8">
    <name type="scientific">Veillonella magna</name>
    <dbReference type="NCBI Taxonomy" id="464322"/>
    <lineage>
        <taxon>Bacteria</taxon>
        <taxon>Bacillati</taxon>
        <taxon>Bacillota</taxon>
        <taxon>Negativicutes</taxon>
        <taxon>Veillonellales</taxon>
        <taxon>Veillonellaceae</taxon>
        <taxon>Veillonella</taxon>
    </lineage>
</organism>
<accession>A0ABS2GJA2</accession>
<protein>
    <submittedName>
        <fullName evidence="7">Sigma-70 family RNA polymerase sigma factor</fullName>
    </submittedName>
</protein>
<dbReference type="InterPro" id="IPR039425">
    <property type="entry name" value="RNA_pol_sigma-70-like"/>
</dbReference>
<keyword evidence="4" id="KW-0238">DNA-binding</keyword>
<comment type="caution">
    <text evidence="7">The sequence shown here is derived from an EMBL/GenBank/DDBJ whole genome shotgun (WGS) entry which is preliminary data.</text>
</comment>
<sequence length="249" mass="28962">MKTKKKAVSNVVVTVTGKTSNKLVRQSTATMIRQLMSTNKPLDTMTEDEVDRWLVGKAQRGDKRAEHIIFEKYKNLINRYINKNSLESNRKAIMDKIWIAVALAIKTFNLKGPVPFSAYVYSCIDRRRIDAQRVMCRHWQHEVLAFDDETKRDWMEGYLQIGAIQDGHQDEGKPQAKAMKNATKKQVHDYVNRLGKKERRLIEDLYFKGLSVDTVARRNGISRQAVNQRKQRGLHKLRKMMVEDKDAEL</sequence>
<dbReference type="InterPro" id="IPR007630">
    <property type="entry name" value="RNA_pol_sigma70_r4"/>
</dbReference>
<dbReference type="NCBIfam" id="TIGR02937">
    <property type="entry name" value="sigma70-ECF"/>
    <property type="match status" value="1"/>
</dbReference>
<dbReference type="EMBL" id="JACJLA010000015">
    <property type="protein sequence ID" value="MBM6913264.1"/>
    <property type="molecule type" value="Genomic_DNA"/>
</dbReference>
<dbReference type="PANTHER" id="PTHR43133:SF8">
    <property type="entry name" value="RNA POLYMERASE SIGMA FACTOR HI_1459-RELATED"/>
    <property type="match status" value="1"/>
</dbReference>
<dbReference type="Pfam" id="PF04545">
    <property type="entry name" value="Sigma70_r4"/>
    <property type="match status" value="1"/>
</dbReference>
<dbReference type="PANTHER" id="PTHR43133">
    <property type="entry name" value="RNA POLYMERASE ECF-TYPE SIGMA FACTO"/>
    <property type="match status" value="1"/>
</dbReference>
<dbReference type="SUPFAM" id="SSF88659">
    <property type="entry name" value="Sigma3 and sigma4 domains of RNA polymerase sigma factors"/>
    <property type="match status" value="1"/>
</dbReference>
<gene>
    <name evidence="7" type="ORF">H6A01_08020</name>
</gene>
<proteinExistence type="inferred from homology"/>
<keyword evidence="2" id="KW-0805">Transcription regulation</keyword>
<evidence type="ECO:0000313" key="7">
    <source>
        <dbReference type="EMBL" id="MBM6913264.1"/>
    </source>
</evidence>
<dbReference type="RefSeq" id="WP_205088215.1">
    <property type="nucleotide sequence ID" value="NZ_JACJLA010000015.1"/>
</dbReference>
<keyword evidence="8" id="KW-1185">Reference proteome</keyword>
<keyword evidence="5" id="KW-0804">Transcription</keyword>
<dbReference type="Gene3D" id="1.10.1740.10">
    <property type="match status" value="1"/>
</dbReference>
<dbReference type="InterPro" id="IPR013325">
    <property type="entry name" value="RNA_pol_sigma_r2"/>
</dbReference>
<evidence type="ECO:0000256" key="4">
    <source>
        <dbReference type="ARBA" id="ARBA00023125"/>
    </source>
</evidence>